<name>A0A9P1IXM3_9PELO</name>
<dbReference type="SUPFAM" id="SSF81321">
    <property type="entry name" value="Family A G protein-coupled receptor-like"/>
    <property type="match status" value="2"/>
</dbReference>
<dbReference type="PANTHER" id="PTHR22718">
    <property type="entry name" value="SERPENTINE RECEPTOR, CLASS X"/>
    <property type="match status" value="1"/>
</dbReference>
<evidence type="ECO:0000256" key="1">
    <source>
        <dbReference type="ARBA" id="ARBA00004370"/>
    </source>
</evidence>
<sequence length="598" mass="68201">MTKSDMLDLTLKCALGIILLTISIISLIANIIVATPVFSFVIAKDKSSIYVLAAVNIIHDFIQMMITITYLAPGIITDSYIFSDSRESALPKFFGTIFVICWNVGNATQILTAINRVSVIFYRQTNFFSKRNLMLVYIPIVIISIIKVYISQYIFPCCSFIIDQGVYSYSFVYKNDTPNYMDSSEMPLNIVTSLTTFICYSLIFKHIRESRKTIETTLGSSEQKMRRNREFTYALQFSFISFPYTFGWILFRLFPLMIQGRGIEWYYVTAVANTCNCSGNAFIYLVSNAEVKKYLKEKGPVFSFVVAKDKSSIYVLAAVNIIHDVTQLLIVIVYLAPSIIADSHLFSGDRESELPKFFGTIFVICWNVGNITQILTAINRVTVIFYRQTTFFTKRNLILIYIPIVIISIIKVYISQYIFPCCSFIIDQSVYSCSFVYKNNTTNYMDISEMPLNIVTSLTTIICYSLIFKHIRVTRKTIATSFESTDQKMRRNREFSYALQFFFISIPYALSWIFFRIFPLIVQGKSVEWYYIIAVAYICNCTTNAFIYLVSNAEVKKQIREKGICCVAGKQSLLMIVSASGSSVVPKSNPGTTFASPT</sequence>
<feature type="transmembrane region" description="Helical" evidence="5">
    <location>
        <begin position="497"/>
        <end position="517"/>
    </location>
</feature>
<evidence type="ECO:0000259" key="6">
    <source>
        <dbReference type="PROSITE" id="PS50262"/>
    </source>
</evidence>
<feature type="domain" description="G-protein coupled receptors family 1 profile" evidence="6">
    <location>
        <begin position="279"/>
        <end position="548"/>
    </location>
</feature>
<dbReference type="PROSITE" id="PS50262">
    <property type="entry name" value="G_PROTEIN_RECEP_F1_2"/>
    <property type="match status" value="1"/>
</dbReference>
<dbReference type="GO" id="GO:0016020">
    <property type="term" value="C:membrane"/>
    <property type="evidence" value="ECO:0007669"/>
    <property type="project" value="UniProtKB-SubCell"/>
</dbReference>
<dbReference type="OrthoDB" id="5857978at2759"/>
<comment type="caution">
    <text evidence="7">The sequence shown here is derived from an EMBL/GenBank/DDBJ whole genome shotgun (WGS) entry which is preliminary data.</text>
</comment>
<evidence type="ECO:0000256" key="3">
    <source>
        <dbReference type="ARBA" id="ARBA00022989"/>
    </source>
</evidence>
<dbReference type="AlphaFoldDB" id="A0A9P1IXM3"/>
<keyword evidence="2 5" id="KW-0812">Transmembrane</keyword>
<dbReference type="CDD" id="cd00637">
    <property type="entry name" value="7tm_classA_rhodopsin-like"/>
    <property type="match status" value="1"/>
</dbReference>
<reference evidence="7" key="1">
    <citation type="submission" date="2022-11" db="EMBL/GenBank/DDBJ databases">
        <authorList>
            <person name="Kikuchi T."/>
        </authorList>
    </citation>
    <scope>NUCLEOTIDE SEQUENCE</scope>
    <source>
        <strain evidence="7">PS1010</strain>
    </source>
</reference>
<feature type="transmembrane region" description="Helical" evidence="5">
    <location>
        <begin position="398"/>
        <end position="419"/>
    </location>
</feature>
<feature type="transmembrane region" description="Helical" evidence="5">
    <location>
        <begin position="135"/>
        <end position="162"/>
    </location>
</feature>
<gene>
    <name evidence="7" type="ORF">CAMP_LOCUS15218</name>
</gene>
<evidence type="ECO:0000256" key="4">
    <source>
        <dbReference type="ARBA" id="ARBA00023136"/>
    </source>
</evidence>
<feature type="transmembrane region" description="Helical" evidence="5">
    <location>
        <begin position="529"/>
        <end position="550"/>
    </location>
</feature>
<evidence type="ECO:0000256" key="5">
    <source>
        <dbReference type="SAM" id="Phobius"/>
    </source>
</evidence>
<dbReference type="InterPro" id="IPR019430">
    <property type="entry name" value="7TM_GPCR_serpentine_rcpt_Srx"/>
</dbReference>
<dbReference type="Pfam" id="PF10328">
    <property type="entry name" value="7TM_GPCR_Srx"/>
    <property type="match status" value="2"/>
</dbReference>
<feature type="transmembrane region" description="Helical" evidence="5">
    <location>
        <begin position="93"/>
        <end position="114"/>
    </location>
</feature>
<feature type="transmembrane region" description="Helical" evidence="5">
    <location>
        <begin position="14"/>
        <end position="42"/>
    </location>
</feature>
<feature type="transmembrane region" description="Helical" evidence="5">
    <location>
        <begin position="265"/>
        <end position="286"/>
    </location>
</feature>
<organism evidence="7 8">
    <name type="scientific">Caenorhabditis angaria</name>
    <dbReference type="NCBI Taxonomy" id="860376"/>
    <lineage>
        <taxon>Eukaryota</taxon>
        <taxon>Metazoa</taxon>
        <taxon>Ecdysozoa</taxon>
        <taxon>Nematoda</taxon>
        <taxon>Chromadorea</taxon>
        <taxon>Rhabditida</taxon>
        <taxon>Rhabditina</taxon>
        <taxon>Rhabditomorpha</taxon>
        <taxon>Rhabditoidea</taxon>
        <taxon>Rhabditidae</taxon>
        <taxon>Peloderinae</taxon>
        <taxon>Caenorhabditis</taxon>
    </lineage>
</organism>
<dbReference type="InterPro" id="IPR017452">
    <property type="entry name" value="GPCR_Rhodpsn_7TM"/>
</dbReference>
<evidence type="ECO:0000313" key="7">
    <source>
        <dbReference type="EMBL" id="CAI5452581.1"/>
    </source>
</evidence>
<keyword evidence="8" id="KW-1185">Reference proteome</keyword>
<dbReference type="Proteomes" id="UP001152747">
    <property type="component" value="Unassembled WGS sequence"/>
</dbReference>
<dbReference type="EMBL" id="CANHGI010000005">
    <property type="protein sequence ID" value="CAI5452581.1"/>
    <property type="molecule type" value="Genomic_DNA"/>
</dbReference>
<feature type="transmembrane region" description="Helical" evidence="5">
    <location>
        <begin position="357"/>
        <end position="378"/>
    </location>
</feature>
<comment type="subcellular location">
    <subcellularLocation>
        <location evidence="1">Membrane</location>
    </subcellularLocation>
</comment>
<evidence type="ECO:0000313" key="8">
    <source>
        <dbReference type="Proteomes" id="UP001152747"/>
    </source>
</evidence>
<feature type="transmembrane region" description="Helical" evidence="5">
    <location>
        <begin position="233"/>
        <end position="253"/>
    </location>
</feature>
<dbReference type="Gene3D" id="1.20.1070.10">
    <property type="entry name" value="Rhodopsin 7-helix transmembrane proteins"/>
    <property type="match status" value="2"/>
</dbReference>
<feature type="transmembrane region" description="Helical" evidence="5">
    <location>
        <begin position="49"/>
        <end position="73"/>
    </location>
</feature>
<proteinExistence type="predicted"/>
<keyword evidence="4 5" id="KW-0472">Membrane</keyword>
<feature type="transmembrane region" description="Helical" evidence="5">
    <location>
        <begin position="313"/>
        <end position="337"/>
    </location>
</feature>
<evidence type="ECO:0000256" key="2">
    <source>
        <dbReference type="ARBA" id="ARBA00022692"/>
    </source>
</evidence>
<keyword evidence="3 5" id="KW-1133">Transmembrane helix</keyword>
<feature type="transmembrane region" description="Helical" evidence="5">
    <location>
        <begin position="450"/>
        <end position="468"/>
    </location>
</feature>
<dbReference type="PANTHER" id="PTHR22718:SF11">
    <property type="entry name" value="7TM GPCR SERPENTINE RECEPTOR CLASS X (SRX) DOMAIN-CONTAINING PROTEIN"/>
    <property type="match status" value="1"/>
</dbReference>
<feature type="transmembrane region" description="Helical" evidence="5">
    <location>
        <begin position="186"/>
        <end position="204"/>
    </location>
</feature>
<protein>
    <recommendedName>
        <fullName evidence="6">G-protein coupled receptors family 1 profile domain-containing protein</fullName>
    </recommendedName>
</protein>
<accession>A0A9P1IXM3</accession>